<name>A0ABV0P1V4_9TELE</name>
<sequence length="92" mass="10514">KLVDMLIDRLSHSDSRMVLLTACFLFFLHITRFSDQHLQALYGKIETLLEEAENVFVTPDFSDSGCYVKHLPVSHWSCCFCAQDCRACPDPS</sequence>
<dbReference type="Proteomes" id="UP001476798">
    <property type="component" value="Unassembled WGS sequence"/>
</dbReference>
<organism evidence="1 2">
    <name type="scientific">Goodea atripinnis</name>
    <dbReference type="NCBI Taxonomy" id="208336"/>
    <lineage>
        <taxon>Eukaryota</taxon>
        <taxon>Metazoa</taxon>
        <taxon>Chordata</taxon>
        <taxon>Craniata</taxon>
        <taxon>Vertebrata</taxon>
        <taxon>Euteleostomi</taxon>
        <taxon>Actinopterygii</taxon>
        <taxon>Neopterygii</taxon>
        <taxon>Teleostei</taxon>
        <taxon>Neoteleostei</taxon>
        <taxon>Acanthomorphata</taxon>
        <taxon>Ovalentaria</taxon>
        <taxon>Atherinomorphae</taxon>
        <taxon>Cyprinodontiformes</taxon>
        <taxon>Goodeidae</taxon>
        <taxon>Goodea</taxon>
    </lineage>
</organism>
<dbReference type="EMBL" id="JAHRIO010060217">
    <property type="protein sequence ID" value="MEQ2177622.1"/>
    <property type="molecule type" value="Genomic_DNA"/>
</dbReference>
<protein>
    <submittedName>
        <fullName evidence="1">Uncharacterized protein</fullName>
    </submittedName>
</protein>
<keyword evidence="2" id="KW-1185">Reference proteome</keyword>
<accession>A0ABV0P1V4</accession>
<feature type="non-terminal residue" evidence="1">
    <location>
        <position position="1"/>
    </location>
</feature>
<evidence type="ECO:0000313" key="2">
    <source>
        <dbReference type="Proteomes" id="UP001476798"/>
    </source>
</evidence>
<gene>
    <name evidence="1" type="ORF">GOODEAATRI_005419</name>
</gene>
<comment type="caution">
    <text evidence="1">The sequence shown here is derived from an EMBL/GenBank/DDBJ whole genome shotgun (WGS) entry which is preliminary data.</text>
</comment>
<evidence type="ECO:0000313" key="1">
    <source>
        <dbReference type="EMBL" id="MEQ2177622.1"/>
    </source>
</evidence>
<proteinExistence type="predicted"/>
<reference evidence="1 2" key="1">
    <citation type="submission" date="2021-06" db="EMBL/GenBank/DDBJ databases">
        <authorList>
            <person name="Palmer J.M."/>
        </authorList>
    </citation>
    <scope>NUCLEOTIDE SEQUENCE [LARGE SCALE GENOMIC DNA]</scope>
    <source>
        <strain evidence="1 2">GA_2019</strain>
        <tissue evidence="1">Muscle</tissue>
    </source>
</reference>